<feature type="region of interest" description="Disordered" evidence="1">
    <location>
        <begin position="1"/>
        <end position="20"/>
    </location>
</feature>
<gene>
    <name evidence="2" type="ORF">LCGC14_1026900</name>
</gene>
<reference evidence="2" key="1">
    <citation type="journal article" date="2015" name="Nature">
        <title>Complex archaea that bridge the gap between prokaryotes and eukaryotes.</title>
        <authorList>
            <person name="Spang A."/>
            <person name="Saw J.H."/>
            <person name="Jorgensen S.L."/>
            <person name="Zaremba-Niedzwiedzka K."/>
            <person name="Martijn J."/>
            <person name="Lind A.E."/>
            <person name="van Eijk R."/>
            <person name="Schleper C."/>
            <person name="Guy L."/>
            <person name="Ettema T.J."/>
        </authorList>
    </citation>
    <scope>NUCLEOTIDE SEQUENCE</scope>
</reference>
<dbReference type="EMBL" id="LAZR01004140">
    <property type="protein sequence ID" value="KKN11408.1"/>
    <property type="molecule type" value="Genomic_DNA"/>
</dbReference>
<protein>
    <submittedName>
        <fullName evidence="2">Uncharacterized protein</fullName>
    </submittedName>
</protein>
<feature type="compositionally biased region" description="Basic and acidic residues" evidence="1">
    <location>
        <begin position="7"/>
        <end position="20"/>
    </location>
</feature>
<organism evidence="2">
    <name type="scientific">marine sediment metagenome</name>
    <dbReference type="NCBI Taxonomy" id="412755"/>
    <lineage>
        <taxon>unclassified sequences</taxon>
        <taxon>metagenomes</taxon>
        <taxon>ecological metagenomes</taxon>
    </lineage>
</organism>
<proteinExistence type="predicted"/>
<comment type="caution">
    <text evidence="2">The sequence shown here is derived from an EMBL/GenBank/DDBJ whole genome shotgun (WGS) entry which is preliminary data.</text>
</comment>
<evidence type="ECO:0000313" key="2">
    <source>
        <dbReference type="EMBL" id="KKN11408.1"/>
    </source>
</evidence>
<evidence type="ECO:0000256" key="1">
    <source>
        <dbReference type="SAM" id="MobiDB-lite"/>
    </source>
</evidence>
<sequence length="41" mass="4691">MKNTTNDSKHEQPKRQERGINRVLAKYSPAHCSCSQIPAHE</sequence>
<dbReference type="AlphaFoldDB" id="A0A0F9R1Q9"/>
<accession>A0A0F9R1Q9</accession>
<name>A0A0F9R1Q9_9ZZZZ</name>